<evidence type="ECO:0000313" key="2">
    <source>
        <dbReference type="EMBL" id="KAG7455379.1"/>
    </source>
</evidence>
<evidence type="ECO:0000313" key="3">
    <source>
        <dbReference type="Proteomes" id="UP001046870"/>
    </source>
</evidence>
<dbReference type="SMART" id="SM00108">
    <property type="entry name" value="B_lectin"/>
    <property type="match status" value="2"/>
</dbReference>
<keyword evidence="3" id="KW-1185">Reference proteome</keyword>
<dbReference type="Proteomes" id="UP001046870">
    <property type="component" value="Chromosome 24"/>
</dbReference>
<feature type="domain" description="Bulb-type lectin" evidence="1">
    <location>
        <begin position="21"/>
        <end position="166"/>
    </location>
</feature>
<sequence length="270" mass="31536">MGSCSLFSLINRTTASLTMSRNYLSKYDELRKGDYLWSNNKEYKAVFQEDGNFVIYGWKQIWSSDTAGMRDAYRLCMQDDCNFIMYGRDNQAMWHTGTHRSDGCRMCGLYLRNDGNMVIERDGEEMWSSATSKGQKSYSLISLIDRTTASLTMSRNYMSKYDELRKGDYLMSNNHEWKAVFQEDGNFVIYGWKQIWSSDTAGMRDAYRLCMQDDCNFVMYKRDNKVMWQTKSQASGGFKMCRLYLRNDGTMVIERDGEEMWSSATSKGHK</sequence>
<comment type="caution">
    <text evidence="2">The sequence shown here is derived from an EMBL/GenBank/DDBJ whole genome shotgun (WGS) entry which is preliminary data.</text>
</comment>
<evidence type="ECO:0000259" key="1">
    <source>
        <dbReference type="PROSITE" id="PS50927"/>
    </source>
</evidence>
<dbReference type="InterPro" id="IPR036426">
    <property type="entry name" value="Bulb-type_lectin_dom_sf"/>
</dbReference>
<dbReference type="EMBL" id="JAFDVH010000024">
    <property type="protein sequence ID" value="KAG7455379.1"/>
    <property type="molecule type" value="Genomic_DNA"/>
</dbReference>
<reference evidence="2" key="1">
    <citation type="submission" date="2021-01" db="EMBL/GenBank/DDBJ databases">
        <authorList>
            <person name="Zahm M."/>
            <person name="Roques C."/>
            <person name="Cabau C."/>
            <person name="Klopp C."/>
            <person name="Donnadieu C."/>
            <person name="Jouanno E."/>
            <person name="Lampietro C."/>
            <person name="Louis A."/>
            <person name="Herpin A."/>
            <person name="Echchiki A."/>
            <person name="Berthelot C."/>
            <person name="Parey E."/>
            <person name="Roest-Crollius H."/>
            <person name="Braasch I."/>
            <person name="Postlethwait J."/>
            <person name="Bobe J."/>
            <person name="Montfort J."/>
            <person name="Bouchez O."/>
            <person name="Begum T."/>
            <person name="Mejri S."/>
            <person name="Adams A."/>
            <person name="Chen W.-J."/>
            <person name="Guiguen Y."/>
        </authorList>
    </citation>
    <scope>NUCLEOTIDE SEQUENCE</scope>
    <source>
        <strain evidence="2">YG-15Mar2019-1</strain>
        <tissue evidence="2">Brain</tissue>
    </source>
</reference>
<dbReference type="InterPro" id="IPR001480">
    <property type="entry name" value="Bulb-type_lectin_dom"/>
</dbReference>
<accession>A0A9D3PA89</accession>
<name>A0A9D3PA89_MEGAT</name>
<proteinExistence type="predicted"/>
<dbReference type="SUPFAM" id="SSF51110">
    <property type="entry name" value="alpha-D-mannose-specific plant lectins"/>
    <property type="match status" value="2"/>
</dbReference>
<gene>
    <name evidence="2" type="ORF">MATL_G00256010</name>
</gene>
<dbReference type="PROSITE" id="PS50927">
    <property type="entry name" value="BULB_LECTIN"/>
    <property type="match status" value="2"/>
</dbReference>
<dbReference type="OrthoDB" id="1884773at2759"/>
<dbReference type="Gene3D" id="2.90.10.10">
    <property type="entry name" value="Bulb-type lectin domain"/>
    <property type="match status" value="4"/>
</dbReference>
<feature type="domain" description="Bulb-type lectin" evidence="1">
    <location>
        <begin position="186"/>
        <end position="270"/>
    </location>
</feature>
<dbReference type="AlphaFoldDB" id="A0A9D3PA89"/>
<organism evidence="2 3">
    <name type="scientific">Megalops atlanticus</name>
    <name type="common">Tarpon</name>
    <name type="synonym">Clupea gigantea</name>
    <dbReference type="NCBI Taxonomy" id="7932"/>
    <lineage>
        <taxon>Eukaryota</taxon>
        <taxon>Metazoa</taxon>
        <taxon>Chordata</taxon>
        <taxon>Craniata</taxon>
        <taxon>Vertebrata</taxon>
        <taxon>Euteleostomi</taxon>
        <taxon>Actinopterygii</taxon>
        <taxon>Neopterygii</taxon>
        <taxon>Teleostei</taxon>
        <taxon>Elopiformes</taxon>
        <taxon>Megalopidae</taxon>
        <taxon>Megalops</taxon>
    </lineage>
</organism>
<protein>
    <recommendedName>
        <fullName evidence="1">Bulb-type lectin domain-containing protein</fullName>
    </recommendedName>
</protein>